<evidence type="ECO:0000256" key="3">
    <source>
        <dbReference type="ARBA" id="ARBA00011738"/>
    </source>
</evidence>
<accession>A0A1F8F017</accession>
<dbReference type="NCBIfam" id="TIGR00399">
    <property type="entry name" value="metG_C_term"/>
    <property type="match status" value="1"/>
</dbReference>
<organism evidence="18 19">
    <name type="scientific">Candidatus Yanofskybacteria bacterium RIFCSPHIGHO2_02_FULL_38_22b</name>
    <dbReference type="NCBI Taxonomy" id="1802673"/>
    <lineage>
        <taxon>Bacteria</taxon>
        <taxon>Candidatus Yanofskyibacteriota</taxon>
    </lineage>
</organism>
<keyword evidence="8 18" id="KW-0436">Ligase</keyword>
<evidence type="ECO:0000256" key="15">
    <source>
        <dbReference type="ARBA" id="ARBA00047364"/>
    </source>
</evidence>
<evidence type="ECO:0000256" key="9">
    <source>
        <dbReference type="ARBA" id="ARBA00022741"/>
    </source>
</evidence>
<dbReference type="GO" id="GO:0006431">
    <property type="term" value="P:methionyl-tRNA aminoacylation"/>
    <property type="evidence" value="ECO:0007669"/>
    <property type="project" value="InterPro"/>
</dbReference>
<dbReference type="GO" id="GO:0005524">
    <property type="term" value="F:ATP binding"/>
    <property type="evidence" value="ECO:0007669"/>
    <property type="project" value="UniProtKB-KW"/>
</dbReference>
<gene>
    <name evidence="18" type="ORF">A3B86_03460</name>
</gene>
<name>A0A1F8F017_9BACT</name>
<evidence type="ECO:0000256" key="8">
    <source>
        <dbReference type="ARBA" id="ARBA00022598"/>
    </source>
</evidence>
<dbReference type="GO" id="GO:0004825">
    <property type="term" value="F:methionine-tRNA ligase activity"/>
    <property type="evidence" value="ECO:0007669"/>
    <property type="project" value="UniProtKB-EC"/>
</dbReference>
<keyword evidence="13" id="KW-0030">Aminoacyl-tRNA synthetase</keyword>
<keyword evidence="6" id="KW-0963">Cytoplasm</keyword>
<protein>
    <recommendedName>
        <fullName evidence="5">Methionine--tRNA ligase</fullName>
        <ecNumber evidence="4">6.1.1.10</ecNumber>
    </recommendedName>
    <alternativeName>
        <fullName evidence="14">Methionyl-tRNA synthetase</fullName>
    </alternativeName>
</protein>
<evidence type="ECO:0000256" key="5">
    <source>
        <dbReference type="ARBA" id="ARBA00018753"/>
    </source>
</evidence>
<dbReference type="PANTHER" id="PTHR11586">
    <property type="entry name" value="TRNA-AMINOACYLATION COFACTOR ARC1 FAMILY MEMBER"/>
    <property type="match status" value="1"/>
</dbReference>
<keyword evidence="12" id="KW-0648">Protein biosynthesis</keyword>
<dbReference type="InterPro" id="IPR004495">
    <property type="entry name" value="Met-tRNA-synth_bsu_C"/>
</dbReference>
<comment type="caution">
    <text evidence="18">The sequence shown here is derived from an EMBL/GenBank/DDBJ whole genome shotgun (WGS) entry which is preliminary data.</text>
</comment>
<dbReference type="PANTHER" id="PTHR11586:SF37">
    <property type="entry name" value="TRNA-BINDING DOMAIN-CONTAINING PROTEIN"/>
    <property type="match status" value="1"/>
</dbReference>
<comment type="subunit">
    <text evidence="3">Homodimer.</text>
</comment>
<evidence type="ECO:0000256" key="11">
    <source>
        <dbReference type="ARBA" id="ARBA00022884"/>
    </source>
</evidence>
<dbReference type="EMBL" id="MGJN01000019">
    <property type="protein sequence ID" value="OGN06477.1"/>
    <property type="molecule type" value="Genomic_DNA"/>
</dbReference>
<evidence type="ECO:0000256" key="10">
    <source>
        <dbReference type="ARBA" id="ARBA00022840"/>
    </source>
</evidence>
<keyword evidence="11 16" id="KW-0694">RNA-binding</keyword>
<evidence type="ECO:0000256" key="4">
    <source>
        <dbReference type="ARBA" id="ARBA00012838"/>
    </source>
</evidence>
<evidence type="ECO:0000256" key="6">
    <source>
        <dbReference type="ARBA" id="ARBA00022490"/>
    </source>
</evidence>
<keyword evidence="10" id="KW-0067">ATP-binding</keyword>
<dbReference type="GO" id="GO:0000049">
    <property type="term" value="F:tRNA binding"/>
    <property type="evidence" value="ECO:0007669"/>
    <property type="project" value="UniProtKB-UniRule"/>
</dbReference>
<comment type="function">
    <text evidence="1">Is required not only for elongation of protein synthesis but also for the initiation of all mRNA translation through initiator tRNA(fMet) aminoacylation.</text>
</comment>
<evidence type="ECO:0000259" key="17">
    <source>
        <dbReference type="PROSITE" id="PS50886"/>
    </source>
</evidence>
<evidence type="ECO:0000256" key="12">
    <source>
        <dbReference type="ARBA" id="ARBA00022917"/>
    </source>
</evidence>
<evidence type="ECO:0000313" key="19">
    <source>
        <dbReference type="Proteomes" id="UP000176834"/>
    </source>
</evidence>
<dbReference type="SUPFAM" id="SSF50249">
    <property type="entry name" value="Nucleic acid-binding proteins"/>
    <property type="match status" value="1"/>
</dbReference>
<keyword evidence="9" id="KW-0547">Nucleotide-binding</keyword>
<dbReference type="GO" id="GO:0005737">
    <property type="term" value="C:cytoplasm"/>
    <property type="evidence" value="ECO:0007669"/>
    <property type="project" value="UniProtKB-SubCell"/>
</dbReference>
<evidence type="ECO:0000256" key="13">
    <source>
        <dbReference type="ARBA" id="ARBA00023146"/>
    </source>
</evidence>
<comment type="subcellular location">
    <subcellularLocation>
        <location evidence="2">Cytoplasm</location>
    </subcellularLocation>
</comment>
<evidence type="ECO:0000256" key="16">
    <source>
        <dbReference type="PROSITE-ProRule" id="PRU00209"/>
    </source>
</evidence>
<dbReference type="EC" id="6.1.1.10" evidence="4"/>
<dbReference type="InterPro" id="IPR002547">
    <property type="entry name" value="tRNA-bd_dom"/>
</dbReference>
<dbReference type="AlphaFoldDB" id="A0A1F8F017"/>
<proteinExistence type="predicted"/>
<sequence>MDAITYDDFKKLDLRVAKILEAQRVEGSDKLVRLQIEVGELGERQLVAGIGTVYEPAILIGKQIVIVANLEPRKLMGHESQGMLLAASDELGPVLLAPESEVKEGTPIK</sequence>
<dbReference type="FunFam" id="2.40.50.140:FF:000042">
    <property type="entry name" value="Methionine--tRNA ligase"/>
    <property type="match status" value="1"/>
</dbReference>
<dbReference type="Pfam" id="PF01588">
    <property type="entry name" value="tRNA_bind"/>
    <property type="match status" value="1"/>
</dbReference>
<comment type="catalytic activity">
    <reaction evidence="15">
        <text>tRNA(Met) + L-methionine + ATP = L-methionyl-tRNA(Met) + AMP + diphosphate</text>
        <dbReference type="Rhea" id="RHEA:13481"/>
        <dbReference type="Rhea" id="RHEA-COMP:9667"/>
        <dbReference type="Rhea" id="RHEA-COMP:9698"/>
        <dbReference type="ChEBI" id="CHEBI:30616"/>
        <dbReference type="ChEBI" id="CHEBI:33019"/>
        <dbReference type="ChEBI" id="CHEBI:57844"/>
        <dbReference type="ChEBI" id="CHEBI:78442"/>
        <dbReference type="ChEBI" id="CHEBI:78530"/>
        <dbReference type="ChEBI" id="CHEBI:456215"/>
        <dbReference type="EC" id="6.1.1.10"/>
    </reaction>
</comment>
<dbReference type="Gene3D" id="2.40.50.140">
    <property type="entry name" value="Nucleic acid-binding proteins"/>
    <property type="match status" value="1"/>
</dbReference>
<dbReference type="Proteomes" id="UP000176834">
    <property type="component" value="Unassembled WGS sequence"/>
</dbReference>
<dbReference type="CDD" id="cd02800">
    <property type="entry name" value="tRNA_bind_EcMetRS_like"/>
    <property type="match status" value="1"/>
</dbReference>
<evidence type="ECO:0000256" key="7">
    <source>
        <dbReference type="ARBA" id="ARBA00022555"/>
    </source>
</evidence>
<dbReference type="InterPro" id="IPR051270">
    <property type="entry name" value="Tyrosine-tRNA_ligase_regulator"/>
</dbReference>
<keyword evidence="7 16" id="KW-0820">tRNA-binding</keyword>
<evidence type="ECO:0000256" key="14">
    <source>
        <dbReference type="ARBA" id="ARBA00030904"/>
    </source>
</evidence>
<evidence type="ECO:0000313" key="18">
    <source>
        <dbReference type="EMBL" id="OGN06477.1"/>
    </source>
</evidence>
<evidence type="ECO:0000256" key="1">
    <source>
        <dbReference type="ARBA" id="ARBA00003314"/>
    </source>
</evidence>
<dbReference type="PROSITE" id="PS50886">
    <property type="entry name" value="TRBD"/>
    <property type="match status" value="1"/>
</dbReference>
<dbReference type="InterPro" id="IPR012340">
    <property type="entry name" value="NA-bd_OB-fold"/>
</dbReference>
<evidence type="ECO:0000256" key="2">
    <source>
        <dbReference type="ARBA" id="ARBA00004496"/>
    </source>
</evidence>
<reference evidence="18 19" key="1">
    <citation type="journal article" date="2016" name="Nat. Commun.">
        <title>Thousands of microbial genomes shed light on interconnected biogeochemical processes in an aquifer system.</title>
        <authorList>
            <person name="Anantharaman K."/>
            <person name="Brown C.T."/>
            <person name="Hug L.A."/>
            <person name="Sharon I."/>
            <person name="Castelle C.J."/>
            <person name="Probst A.J."/>
            <person name="Thomas B.C."/>
            <person name="Singh A."/>
            <person name="Wilkins M.J."/>
            <person name="Karaoz U."/>
            <person name="Brodie E.L."/>
            <person name="Williams K.H."/>
            <person name="Hubbard S.S."/>
            <person name="Banfield J.F."/>
        </authorList>
    </citation>
    <scope>NUCLEOTIDE SEQUENCE [LARGE SCALE GENOMIC DNA]</scope>
</reference>
<feature type="domain" description="TRNA-binding" evidence="17">
    <location>
        <begin position="8"/>
        <end position="109"/>
    </location>
</feature>